<organism evidence="1 2">
    <name type="scientific">Mycoplasma amphoriforme A39</name>
    <dbReference type="NCBI Taxonomy" id="572419"/>
    <lineage>
        <taxon>Bacteria</taxon>
        <taxon>Bacillati</taxon>
        <taxon>Mycoplasmatota</taxon>
        <taxon>Mollicutes</taxon>
        <taxon>Mycoplasmataceae</taxon>
        <taxon>Mycoplasma</taxon>
    </lineage>
</organism>
<accession>A0A292II23</accession>
<dbReference type="AlphaFoldDB" id="A0A292II23"/>
<evidence type="ECO:0000313" key="1">
    <source>
        <dbReference type="EMBL" id="CDN40157.1"/>
    </source>
</evidence>
<evidence type="ECO:0000313" key="2">
    <source>
        <dbReference type="Proteomes" id="UP000261764"/>
    </source>
</evidence>
<reference evidence="1 2" key="1">
    <citation type="journal article" date="2015" name="Clin. Infect. Dis.">
        <title>Genomic Investigations unmask Mycoplasma amphoriforme, a new respiratory pathogen.</title>
        <authorList>
            <person name="Gillespie S.H."/>
            <person name="Ling C.L."/>
            <person name="Oravcova K."/>
            <person name="Pinheiro M."/>
            <person name="Wells L."/>
            <person name="Bryant J.M."/>
            <person name="McHugh T.D."/>
            <person name="Bebear C."/>
            <person name="Webster D."/>
            <person name="Harris S.R."/>
            <person name="Seth-Smith H.M."/>
            <person name="Thomson N.R."/>
        </authorList>
    </citation>
    <scope>NUCLEOTIDE SEQUENCE [LARGE SCALE GENOMIC DNA]</scope>
    <source>
        <strain evidence="1 2">A39</strain>
    </source>
</reference>
<dbReference type="EMBL" id="HG937516">
    <property type="protein sequence ID" value="CDN40157.1"/>
    <property type="molecule type" value="Genomic_DNA"/>
</dbReference>
<dbReference type="KEGG" id="mamp:MAMA39_00310"/>
<gene>
    <name evidence="1" type="ORF">MAMA39_00310</name>
</gene>
<dbReference type="Proteomes" id="UP000261764">
    <property type="component" value="Chromosome I"/>
</dbReference>
<name>A0A292II23_9MOLU</name>
<proteinExistence type="predicted"/>
<protein>
    <submittedName>
        <fullName evidence="1">Uncharacterized protein</fullName>
    </submittedName>
</protein>
<dbReference type="RefSeq" id="WP_343251498.1">
    <property type="nucleotide sequence ID" value="NZ_HG937516.1"/>
</dbReference>
<keyword evidence="2" id="KW-1185">Reference proteome</keyword>
<sequence length="151" mass="17759">MSKSLHYKLGNLIKVNSRDAAVRLNISKDVIDLLTMMDSKQIDTFFKDANISTMPIKQMFNLEKLKTQLKNAQNFERFRTILEEQNANIFSEAKLKKIYQNFADHKTINDAIEAVTEWDTKFKKIWPELVDQPNVFISIGVFDHYMHHTDY</sequence>